<keyword evidence="4 9" id="KW-0963">Cytoplasm</keyword>
<dbReference type="Proteomes" id="UP000229336">
    <property type="component" value="Unassembled WGS sequence"/>
</dbReference>
<dbReference type="GO" id="GO:0009432">
    <property type="term" value="P:SOS response"/>
    <property type="evidence" value="ECO:0007669"/>
    <property type="project" value="UniProtKB-UniRule"/>
</dbReference>
<evidence type="ECO:0000256" key="3">
    <source>
        <dbReference type="ARBA" id="ARBA00020170"/>
    </source>
</evidence>
<dbReference type="InterPro" id="IPR042174">
    <property type="entry name" value="RecF_2"/>
</dbReference>
<evidence type="ECO:0000313" key="12">
    <source>
        <dbReference type="EMBL" id="PIZ59326.1"/>
    </source>
</evidence>
<evidence type="ECO:0000256" key="5">
    <source>
        <dbReference type="ARBA" id="ARBA00022705"/>
    </source>
</evidence>
<evidence type="ECO:0000256" key="10">
    <source>
        <dbReference type="RuleBase" id="RU000578"/>
    </source>
</evidence>
<dbReference type="GO" id="GO:0005524">
    <property type="term" value="F:ATP binding"/>
    <property type="evidence" value="ECO:0007669"/>
    <property type="project" value="UniProtKB-UniRule"/>
</dbReference>
<dbReference type="Gene3D" id="3.40.50.300">
    <property type="entry name" value="P-loop containing nucleotide triphosphate hydrolases"/>
    <property type="match status" value="1"/>
</dbReference>
<comment type="subcellular location">
    <subcellularLocation>
        <location evidence="1 9 10">Cytoplasm</location>
    </subcellularLocation>
</comment>
<evidence type="ECO:0000256" key="2">
    <source>
        <dbReference type="ARBA" id="ARBA00008016"/>
    </source>
</evidence>
<evidence type="ECO:0000256" key="4">
    <source>
        <dbReference type="ARBA" id="ARBA00022490"/>
    </source>
</evidence>
<keyword evidence="5 9" id="KW-0235">DNA replication</keyword>
<dbReference type="GO" id="GO:0006260">
    <property type="term" value="P:DNA replication"/>
    <property type="evidence" value="ECO:0007669"/>
    <property type="project" value="UniProtKB-UniRule"/>
</dbReference>
<dbReference type="PROSITE" id="PS00618">
    <property type="entry name" value="RECF_2"/>
    <property type="match status" value="1"/>
</dbReference>
<dbReference type="GO" id="GO:0005737">
    <property type="term" value="C:cytoplasm"/>
    <property type="evidence" value="ECO:0007669"/>
    <property type="project" value="UniProtKB-SubCell"/>
</dbReference>
<dbReference type="EMBL" id="PFNX01000043">
    <property type="protein sequence ID" value="PIZ59326.1"/>
    <property type="molecule type" value="Genomic_DNA"/>
</dbReference>
<comment type="similarity">
    <text evidence="2 9 10">Belongs to the RecF family.</text>
</comment>
<dbReference type="InterPro" id="IPR018078">
    <property type="entry name" value="DNA-binding_RecF_CS"/>
</dbReference>
<keyword evidence="9 10" id="KW-0234">DNA repair</keyword>
<dbReference type="InterPro" id="IPR001238">
    <property type="entry name" value="DNA-binding_RecF"/>
</dbReference>
<reference evidence="13" key="1">
    <citation type="submission" date="2017-09" db="EMBL/GenBank/DDBJ databases">
        <title>Depth-based differentiation of microbial function through sediment-hosted aquifers and enrichment of novel symbionts in the deep terrestrial subsurface.</title>
        <authorList>
            <person name="Probst A.J."/>
            <person name="Ladd B."/>
            <person name="Jarett J.K."/>
            <person name="Geller-Mcgrath D.E."/>
            <person name="Sieber C.M.K."/>
            <person name="Emerson J.B."/>
            <person name="Anantharaman K."/>
            <person name="Thomas B.C."/>
            <person name="Malmstrom R."/>
            <person name="Stieglmeier M."/>
            <person name="Klingl A."/>
            <person name="Woyke T."/>
            <person name="Ryan C.M."/>
            <person name="Banfield J.F."/>
        </authorList>
    </citation>
    <scope>NUCLEOTIDE SEQUENCE [LARGE SCALE GENOMIC DNA]</scope>
</reference>
<keyword evidence="6 9" id="KW-0547">Nucleotide-binding</keyword>
<proteinExistence type="inferred from homology"/>
<keyword evidence="9 10" id="KW-0742">SOS response</keyword>
<evidence type="ECO:0000313" key="13">
    <source>
        <dbReference type="Proteomes" id="UP000229336"/>
    </source>
</evidence>
<dbReference type="AlphaFoldDB" id="A0A2M7TTB5"/>
<dbReference type="GO" id="GO:0000731">
    <property type="term" value="P:DNA synthesis involved in DNA repair"/>
    <property type="evidence" value="ECO:0007669"/>
    <property type="project" value="TreeGrafter"/>
</dbReference>
<evidence type="ECO:0000256" key="1">
    <source>
        <dbReference type="ARBA" id="ARBA00004496"/>
    </source>
</evidence>
<dbReference type="GO" id="GO:0006302">
    <property type="term" value="P:double-strand break repair"/>
    <property type="evidence" value="ECO:0007669"/>
    <property type="project" value="TreeGrafter"/>
</dbReference>
<name>A0A2M7TTB5_9BACT</name>
<protein>
    <recommendedName>
        <fullName evidence="3 9">DNA replication and repair protein RecF</fullName>
    </recommendedName>
</protein>
<feature type="domain" description="RecF/RecN/SMC N-terminal" evidence="11">
    <location>
        <begin position="18"/>
        <end position="345"/>
    </location>
</feature>
<dbReference type="GO" id="GO:0003697">
    <property type="term" value="F:single-stranded DNA binding"/>
    <property type="evidence" value="ECO:0007669"/>
    <property type="project" value="UniProtKB-UniRule"/>
</dbReference>
<dbReference type="InterPro" id="IPR003395">
    <property type="entry name" value="RecF/RecN/SMC_N"/>
</dbReference>
<dbReference type="InterPro" id="IPR027417">
    <property type="entry name" value="P-loop_NTPase"/>
</dbReference>
<keyword evidence="7 9" id="KW-0067">ATP-binding</keyword>
<keyword evidence="9 10" id="KW-0227">DNA damage</keyword>
<accession>A0A2M7TTB5</accession>
<evidence type="ECO:0000256" key="8">
    <source>
        <dbReference type="ARBA" id="ARBA00023125"/>
    </source>
</evidence>
<evidence type="ECO:0000256" key="6">
    <source>
        <dbReference type="ARBA" id="ARBA00022741"/>
    </source>
</evidence>
<gene>
    <name evidence="9" type="primary">recF</name>
    <name evidence="12" type="ORF">COY20_02035</name>
</gene>
<dbReference type="HAMAP" id="MF_00365">
    <property type="entry name" value="RecF"/>
    <property type="match status" value="1"/>
</dbReference>
<feature type="binding site" evidence="9">
    <location>
        <begin position="46"/>
        <end position="53"/>
    </location>
    <ligand>
        <name>ATP</name>
        <dbReference type="ChEBI" id="CHEBI:30616"/>
    </ligand>
</feature>
<dbReference type="PANTHER" id="PTHR32182:SF0">
    <property type="entry name" value="DNA REPLICATION AND REPAIR PROTEIN RECF"/>
    <property type="match status" value="1"/>
</dbReference>
<evidence type="ECO:0000259" key="11">
    <source>
        <dbReference type="Pfam" id="PF02463"/>
    </source>
</evidence>
<organism evidence="12 13">
    <name type="scientific">Candidatus Shapirobacteria bacterium CG_4_10_14_0_2_um_filter_40_12</name>
    <dbReference type="NCBI Taxonomy" id="1974871"/>
    <lineage>
        <taxon>Bacteria</taxon>
        <taxon>Candidatus Shapironibacteriota</taxon>
    </lineage>
</organism>
<dbReference type="SUPFAM" id="SSF52540">
    <property type="entry name" value="P-loop containing nucleoside triphosphate hydrolases"/>
    <property type="match status" value="1"/>
</dbReference>
<comment type="function">
    <text evidence="9 10">The RecF protein is involved in DNA metabolism; it is required for DNA replication and normal SOS inducibility. RecF binds preferentially to single-stranded, linear DNA. It also seems to bind ATP.</text>
</comment>
<keyword evidence="8 9" id="KW-0238">DNA-binding</keyword>
<dbReference type="Pfam" id="PF02463">
    <property type="entry name" value="SMC_N"/>
    <property type="match status" value="1"/>
</dbReference>
<dbReference type="PANTHER" id="PTHR32182">
    <property type="entry name" value="DNA REPLICATION AND REPAIR PROTEIN RECF"/>
    <property type="match status" value="1"/>
</dbReference>
<dbReference type="NCBIfam" id="TIGR00611">
    <property type="entry name" value="recf"/>
    <property type="match status" value="1"/>
</dbReference>
<dbReference type="PROSITE" id="PS00617">
    <property type="entry name" value="RECF_1"/>
    <property type="match status" value="1"/>
</dbReference>
<evidence type="ECO:0000256" key="7">
    <source>
        <dbReference type="ARBA" id="ARBA00022840"/>
    </source>
</evidence>
<sequence>MVPKPPTISEHLIQFHVYLSQITLQNFRSYKEKTIEFKSGVNLILGGNGSGKSNILESIYFLSTGKSFRASSLGQLILWGENFLSVRGKVENGGERELEAQLILDNGMSSRKYYIDKVVKPKSKYLGSLRCVLFEPEDIRLITGSPNRRRDFLDTIFATSEWSYASALSQYNRALKHRNELLDLIATGRAKEAELFYWNQSLVKNAEIIHRFRSNFVQSVNQFWSDHENEEVAKLGIKYHPSVIDLKRLEVEVKEEVALGYTKRGPHRDDFSVESQMFESEDKNLAFWGSRGQQRLAVLALRLAQINYLLETYKEEPVLLLDDIFSELDPEHRQLVADICHKYQTIFTSAEEAVKEILPESRVVRL</sequence>
<comment type="caution">
    <text evidence="12">The sequence shown here is derived from an EMBL/GenBank/DDBJ whole genome shotgun (WGS) entry which is preliminary data.</text>
</comment>
<dbReference type="Gene3D" id="1.20.1050.90">
    <property type="entry name" value="RecF/RecN/SMC, N-terminal domain"/>
    <property type="match status" value="1"/>
</dbReference>
<evidence type="ECO:0000256" key="9">
    <source>
        <dbReference type="HAMAP-Rule" id="MF_00365"/>
    </source>
</evidence>